<sequence length="87" mass="9648">MSKQNNLDNSTQYERLRREAKAPYRGLRIFIYAALAGSGFIGAVVFFAKLIAGNGSLTTNLGNLSLQIGAVALMVWLYRIDKPKKQK</sequence>
<feature type="transmembrane region" description="Helical" evidence="1">
    <location>
        <begin position="64"/>
        <end position="80"/>
    </location>
</feature>
<comment type="caution">
    <text evidence="2">The sequence shown here is derived from an EMBL/GenBank/DDBJ whole genome shotgun (WGS) entry which is preliminary data.</text>
</comment>
<organism evidence="2 3">
    <name type="scientific">Pseudanabaena mucicola FACHB-723</name>
    <dbReference type="NCBI Taxonomy" id="2692860"/>
    <lineage>
        <taxon>Bacteria</taxon>
        <taxon>Bacillati</taxon>
        <taxon>Cyanobacteriota</taxon>
        <taxon>Cyanophyceae</taxon>
        <taxon>Pseudanabaenales</taxon>
        <taxon>Pseudanabaenaceae</taxon>
        <taxon>Pseudanabaena</taxon>
    </lineage>
</organism>
<reference evidence="2 3" key="1">
    <citation type="journal article" date="2020" name="ISME J.">
        <title>Comparative genomics reveals insights into cyanobacterial evolution and habitat adaptation.</title>
        <authorList>
            <person name="Chen M.Y."/>
            <person name="Teng W.K."/>
            <person name="Zhao L."/>
            <person name="Hu C.X."/>
            <person name="Zhou Y.K."/>
            <person name="Han B.P."/>
            <person name="Song L.R."/>
            <person name="Shu W.S."/>
        </authorList>
    </citation>
    <scope>NUCLEOTIDE SEQUENCE [LARGE SCALE GENOMIC DNA]</scope>
    <source>
        <strain evidence="2 3">FACHB-723</strain>
    </source>
</reference>
<protein>
    <submittedName>
        <fullName evidence="2">DUF3493 domain-containing protein</fullName>
    </submittedName>
</protein>
<dbReference type="InterPro" id="IPR021883">
    <property type="entry name" value="LPA1-like"/>
</dbReference>
<evidence type="ECO:0000313" key="2">
    <source>
        <dbReference type="EMBL" id="MBD2187697.1"/>
    </source>
</evidence>
<gene>
    <name evidence="2" type="ORF">H6F41_06010</name>
</gene>
<keyword evidence="1" id="KW-1133">Transmembrane helix</keyword>
<evidence type="ECO:0000313" key="3">
    <source>
        <dbReference type="Proteomes" id="UP000642094"/>
    </source>
</evidence>
<name>A0ABR7ZV73_9CYAN</name>
<keyword evidence="1" id="KW-0812">Transmembrane</keyword>
<evidence type="ECO:0000256" key="1">
    <source>
        <dbReference type="SAM" id="Phobius"/>
    </source>
</evidence>
<dbReference type="Proteomes" id="UP000642094">
    <property type="component" value="Unassembled WGS sequence"/>
</dbReference>
<accession>A0ABR7ZV73</accession>
<dbReference type="RefSeq" id="WP_190402560.1">
    <property type="nucleotide sequence ID" value="NZ_JACJQB010000007.1"/>
</dbReference>
<keyword evidence="1" id="KW-0472">Membrane</keyword>
<dbReference type="Pfam" id="PF11998">
    <property type="entry name" value="DUF3493"/>
    <property type="match status" value="1"/>
</dbReference>
<feature type="transmembrane region" description="Helical" evidence="1">
    <location>
        <begin position="29"/>
        <end position="52"/>
    </location>
</feature>
<proteinExistence type="predicted"/>
<keyword evidence="3" id="KW-1185">Reference proteome</keyword>
<dbReference type="EMBL" id="JACJQB010000007">
    <property type="protein sequence ID" value="MBD2187697.1"/>
    <property type="molecule type" value="Genomic_DNA"/>
</dbReference>